<feature type="transmembrane region" description="Helical" evidence="1">
    <location>
        <begin position="16"/>
        <end position="37"/>
    </location>
</feature>
<dbReference type="Proteomes" id="UP000657385">
    <property type="component" value="Unassembled WGS sequence"/>
</dbReference>
<dbReference type="AlphaFoldDB" id="A0A931B7W0"/>
<feature type="transmembrane region" description="Helical" evidence="1">
    <location>
        <begin position="240"/>
        <end position="261"/>
    </location>
</feature>
<dbReference type="EMBL" id="JADPRT010000018">
    <property type="protein sequence ID" value="MBF9072734.1"/>
    <property type="molecule type" value="Genomic_DNA"/>
</dbReference>
<reference evidence="2" key="1">
    <citation type="submission" date="2020-11" db="EMBL/GenBank/DDBJ databases">
        <title>Isolation and identification of active actinomycetes.</title>
        <authorList>
            <person name="Yu B."/>
        </authorList>
    </citation>
    <scope>NUCLEOTIDE SEQUENCE</scope>
    <source>
        <strain evidence="2">NEAU-YB345</strain>
    </source>
</reference>
<feature type="transmembrane region" description="Helical" evidence="1">
    <location>
        <begin position="152"/>
        <end position="174"/>
    </location>
</feature>
<sequence length="328" mass="33438">MDAAPREPGSAGAKGVLLPALIVLVIGSIFVSVYLAAFHAPQPHRLPVAVVGSSQALGQVESALDTAQPGGFDVQGYPDQAGARAALAHRDVYAAYITTGATPELLYAGANGTGVTATVTGAFGAVAKAGGQQLTAQDVLPSSSGDTRGLSVFYAAFGVILAGFMFGTTTYQLAPRLEYRWRMLSLLTFGALGGVMVAVVAGHAFHALPGPFVGIAGVVALMAIAAGGATMALMRLLGPAGVSLSSVVLLILGNASSGGILPADYLPGWLYPLHAILPVGVGVRTIQGLAYFDHDGLAVGITVLTVWVVVCAVVLYLRDVWSVQARRS</sequence>
<feature type="transmembrane region" description="Helical" evidence="1">
    <location>
        <begin position="186"/>
        <end position="206"/>
    </location>
</feature>
<accession>A0A931B7W0</accession>
<name>A0A931B7W0_9ACTN</name>
<keyword evidence="1" id="KW-0812">Transmembrane</keyword>
<evidence type="ECO:0000256" key="1">
    <source>
        <dbReference type="SAM" id="Phobius"/>
    </source>
</evidence>
<organism evidence="2 3">
    <name type="scientific">Streptacidiphilus fuscans</name>
    <dbReference type="NCBI Taxonomy" id="2789292"/>
    <lineage>
        <taxon>Bacteria</taxon>
        <taxon>Bacillati</taxon>
        <taxon>Actinomycetota</taxon>
        <taxon>Actinomycetes</taxon>
        <taxon>Kitasatosporales</taxon>
        <taxon>Streptomycetaceae</taxon>
        <taxon>Streptacidiphilus</taxon>
    </lineage>
</organism>
<protein>
    <submittedName>
        <fullName evidence="2">ABC transporter permease</fullName>
    </submittedName>
</protein>
<gene>
    <name evidence="2" type="ORF">I2501_32425</name>
</gene>
<comment type="caution">
    <text evidence="2">The sequence shown here is derived from an EMBL/GenBank/DDBJ whole genome shotgun (WGS) entry which is preliminary data.</text>
</comment>
<keyword evidence="1" id="KW-1133">Transmembrane helix</keyword>
<keyword evidence="3" id="KW-1185">Reference proteome</keyword>
<evidence type="ECO:0000313" key="2">
    <source>
        <dbReference type="EMBL" id="MBF9072734.1"/>
    </source>
</evidence>
<evidence type="ECO:0000313" key="3">
    <source>
        <dbReference type="Proteomes" id="UP000657385"/>
    </source>
</evidence>
<proteinExistence type="predicted"/>
<feature type="transmembrane region" description="Helical" evidence="1">
    <location>
        <begin position="297"/>
        <end position="317"/>
    </location>
</feature>
<keyword evidence="1" id="KW-0472">Membrane</keyword>
<feature type="transmembrane region" description="Helical" evidence="1">
    <location>
        <begin position="212"/>
        <end position="233"/>
    </location>
</feature>